<dbReference type="RefSeq" id="WP_117179227.1">
    <property type="nucleotide sequence ID" value="NZ_QFZK01000012.1"/>
</dbReference>
<name>A0A3E1R9W9_9BURK</name>
<sequence>MIRLVVAVMVLCSATLAAAAETATPEGGQSLACEMTPVGMDQMDFQCPFVATGALQRLRFKADFLGSHDDTSGSLAAQLNGAPLVCAKGSATQLTGESGEVSLDCRLQAEEKAGAKLLLGVTLKWFHARYNDADFRSE</sequence>
<comment type="caution">
    <text evidence="2">The sequence shown here is derived from an EMBL/GenBank/DDBJ whole genome shotgun (WGS) entry which is preliminary data.</text>
</comment>
<dbReference type="AlphaFoldDB" id="A0A3E1R9W9"/>
<evidence type="ECO:0008006" key="4">
    <source>
        <dbReference type="Google" id="ProtNLM"/>
    </source>
</evidence>
<evidence type="ECO:0000256" key="1">
    <source>
        <dbReference type="SAM" id="SignalP"/>
    </source>
</evidence>
<accession>A0A3E1R9W9</accession>
<protein>
    <recommendedName>
        <fullName evidence="4">DUF3617 family protein</fullName>
    </recommendedName>
</protein>
<dbReference type="OrthoDB" id="8912528at2"/>
<dbReference type="EMBL" id="QFZK01000012">
    <property type="protein sequence ID" value="RFO95822.1"/>
    <property type="molecule type" value="Genomic_DNA"/>
</dbReference>
<evidence type="ECO:0000313" key="3">
    <source>
        <dbReference type="Proteomes" id="UP000260665"/>
    </source>
</evidence>
<feature type="chain" id="PRO_5017546026" description="DUF3617 family protein" evidence="1">
    <location>
        <begin position="20"/>
        <end position="138"/>
    </location>
</feature>
<organism evidence="2 3">
    <name type="scientific">Rhodoferax lacus</name>
    <dbReference type="NCBI Taxonomy" id="2184758"/>
    <lineage>
        <taxon>Bacteria</taxon>
        <taxon>Pseudomonadati</taxon>
        <taxon>Pseudomonadota</taxon>
        <taxon>Betaproteobacteria</taxon>
        <taxon>Burkholderiales</taxon>
        <taxon>Comamonadaceae</taxon>
        <taxon>Rhodoferax</taxon>
    </lineage>
</organism>
<gene>
    <name evidence="2" type="ORF">DIC66_16690</name>
</gene>
<reference evidence="2 3" key="1">
    <citation type="submission" date="2018-05" db="EMBL/GenBank/DDBJ databases">
        <title>Rhodoferax soyangensis sp.nov., isolated from an oligotrophic freshwater lake.</title>
        <authorList>
            <person name="Park M."/>
        </authorList>
    </citation>
    <scope>NUCLEOTIDE SEQUENCE [LARGE SCALE GENOMIC DNA]</scope>
    <source>
        <strain evidence="2 3">IMCC26218</strain>
    </source>
</reference>
<proteinExistence type="predicted"/>
<keyword evidence="1" id="KW-0732">Signal</keyword>
<evidence type="ECO:0000313" key="2">
    <source>
        <dbReference type="EMBL" id="RFO95822.1"/>
    </source>
</evidence>
<keyword evidence="3" id="KW-1185">Reference proteome</keyword>
<dbReference type="Proteomes" id="UP000260665">
    <property type="component" value="Unassembled WGS sequence"/>
</dbReference>
<feature type="signal peptide" evidence="1">
    <location>
        <begin position="1"/>
        <end position="19"/>
    </location>
</feature>